<evidence type="ECO:0000256" key="5">
    <source>
        <dbReference type="ARBA" id="ARBA00023136"/>
    </source>
</evidence>
<organism evidence="8 9">
    <name type="scientific">Lysinibacillus boronitolerans JCM 21713 = 10a = NBRC 103108</name>
    <dbReference type="NCBI Taxonomy" id="1294264"/>
    <lineage>
        <taxon>Bacteria</taxon>
        <taxon>Bacillati</taxon>
        <taxon>Bacillota</taxon>
        <taxon>Bacilli</taxon>
        <taxon>Bacillales</taxon>
        <taxon>Bacillaceae</taxon>
        <taxon>Lysinibacillus</taxon>
    </lineage>
</organism>
<evidence type="ECO:0000256" key="4">
    <source>
        <dbReference type="ARBA" id="ARBA00022989"/>
    </source>
</evidence>
<dbReference type="PANTHER" id="PTHR30294">
    <property type="entry name" value="MEMBRANE COMPONENT OF ABC TRANSPORTER YHHJ-RELATED"/>
    <property type="match status" value="1"/>
</dbReference>
<dbReference type="Proteomes" id="UP000030487">
    <property type="component" value="Unassembled WGS sequence"/>
</dbReference>
<evidence type="ECO:0000256" key="3">
    <source>
        <dbReference type="ARBA" id="ARBA00022692"/>
    </source>
</evidence>
<feature type="transmembrane region" description="Helical" evidence="6">
    <location>
        <begin position="278"/>
        <end position="301"/>
    </location>
</feature>
<dbReference type="RefSeq" id="WP_081977461.1">
    <property type="nucleotide sequence ID" value="NZ_AVCW01000016.1"/>
</dbReference>
<feature type="transmembrane region" description="Helical" evidence="6">
    <location>
        <begin position="313"/>
        <end position="332"/>
    </location>
</feature>
<comment type="subcellular location">
    <subcellularLocation>
        <location evidence="1">Cell membrane</location>
        <topology evidence="1">Multi-pass membrane protein</topology>
    </subcellularLocation>
</comment>
<protein>
    <submittedName>
        <fullName evidence="8">Sodium ABC transporter permease</fullName>
    </submittedName>
</protein>
<sequence length="414" mass="45008">MLSKFNLLMKQLYKAKIKSKSFILMTCLYVLVMSVAVFWSEIKELFTGDDEAQQIAIINETSADLSGIFVSNGDMAFIQDEQDVSALEKRVKDGKLDAIVTINDQNGQLHAEIATFTPLKLNDQSTLSSLLQYAGQHYAVQQLSLSPEQAAQIMAAQTTISTKNLNEASTGGKSEEEKQSGLVVSYAVGILIYFFISTFLSMITTEIASEKGSRAMEMLLVSVKPGTHFKAKIAGVLLLALTQMGIIAVVFLIYAKFIKGGMVWDAAASIVKELSVGYVIYAIVFLLLTVILYLIIGALFGSLVSKVEEAGQVLMPAMIITIIGFYVMLTGMGNPDTIIIKIFSYIPLTSGMIMPMRIGATDIGGIVPLLSLGILIVTIVVVYLFSLSFYKRSVLTYSSGGVIQKIKTVLKVTT</sequence>
<feature type="transmembrane region" description="Helical" evidence="6">
    <location>
        <begin position="183"/>
        <end position="208"/>
    </location>
</feature>
<keyword evidence="9" id="KW-1185">Reference proteome</keyword>
<keyword evidence="2" id="KW-1003">Cell membrane</keyword>
<dbReference type="EMBL" id="JPVR01000066">
    <property type="protein sequence ID" value="KGR87537.1"/>
    <property type="molecule type" value="Genomic_DNA"/>
</dbReference>
<feature type="transmembrane region" description="Helical" evidence="6">
    <location>
        <begin position="366"/>
        <end position="390"/>
    </location>
</feature>
<dbReference type="InterPro" id="IPR051449">
    <property type="entry name" value="ABC-2_transporter_component"/>
</dbReference>
<gene>
    <name evidence="8" type="ORF">CD31_06760</name>
</gene>
<dbReference type="InterPro" id="IPR013525">
    <property type="entry name" value="ABC2_TM"/>
</dbReference>
<keyword evidence="3 6" id="KW-0812">Transmembrane</keyword>
<reference evidence="8 9" key="1">
    <citation type="submission" date="2014-02" db="EMBL/GenBank/DDBJ databases">
        <title>Draft genome sequence of Lysinibacillus boronitolerans NBRC 103108.</title>
        <authorList>
            <person name="Zhang F."/>
            <person name="Wang G."/>
            <person name="Zhang L."/>
        </authorList>
    </citation>
    <scope>NUCLEOTIDE SEQUENCE [LARGE SCALE GENOMIC DNA]</scope>
    <source>
        <strain evidence="8 9">NBRC 103108</strain>
    </source>
</reference>
<proteinExistence type="predicted"/>
<evidence type="ECO:0000259" key="7">
    <source>
        <dbReference type="Pfam" id="PF12698"/>
    </source>
</evidence>
<feature type="domain" description="ABC-2 type transporter transmembrane" evidence="7">
    <location>
        <begin position="20"/>
        <end position="387"/>
    </location>
</feature>
<feature type="transmembrane region" description="Helical" evidence="6">
    <location>
        <begin position="233"/>
        <end position="258"/>
    </location>
</feature>
<keyword evidence="4 6" id="KW-1133">Transmembrane helix</keyword>
<evidence type="ECO:0000256" key="2">
    <source>
        <dbReference type="ARBA" id="ARBA00022475"/>
    </source>
</evidence>
<comment type="caution">
    <text evidence="8">The sequence shown here is derived from an EMBL/GenBank/DDBJ whole genome shotgun (WGS) entry which is preliminary data.</text>
</comment>
<name>A0ABR4Y2I1_9BACI</name>
<keyword evidence="5 6" id="KW-0472">Membrane</keyword>
<evidence type="ECO:0000256" key="1">
    <source>
        <dbReference type="ARBA" id="ARBA00004651"/>
    </source>
</evidence>
<evidence type="ECO:0000313" key="8">
    <source>
        <dbReference type="EMBL" id="KGR87537.1"/>
    </source>
</evidence>
<dbReference type="PANTHER" id="PTHR30294:SF29">
    <property type="entry name" value="MULTIDRUG ABC TRANSPORTER PERMEASE YBHS-RELATED"/>
    <property type="match status" value="1"/>
</dbReference>
<accession>A0ABR4Y2I1</accession>
<evidence type="ECO:0000256" key="6">
    <source>
        <dbReference type="SAM" id="Phobius"/>
    </source>
</evidence>
<feature type="transmembrane region" description="Helical" evidence="6">
    <location>
        <begin position="338"/>
        <end position="354"/>
    </location>
</feature>
<dbReference type="Pfam" id="PF12698">
    <property type="entry name" value="ABC2_membrane_3"/>
    <property type="match status" value="1"/>
</dbReference>
<feature type="transmembrane region" description="Helical" evidence="6">
    <location>
        <begin position="21"/>
        <end position="39"/>
    </location>
</feature>
<evidence type="ECO:0000313" key="9">
    <source>
        <dbReference type="Proteomes" id="UP000030487"/>
    </source>
</evidence>